<dbReference type="SUPFAM" id="SSF47769">
    <property type="entry name" value="SAM/Pointed domain"/>
    <property type="match status" value="1"/>
</dbReference>
<dbReference type="KEGG" id="scac:106090134"/>
<dbReference type="Gene3D" id="1.25.40.20">
    <property type="entry name" value="Ankyrin repeat-containing domain"/>
    <property type="match status" value="2"/>
</dbReference>
<dbReference type="PANTHER" id="PTHR24157">
    <property type="entry name" value="ANKYRIN REPEAT, SAM AND BASIC LEUCINE ZIPPER DOMAIN-CONTAINING PROTEIN 1"/>
    <property type="match status" value="1"/>
</dbReference>
<dbReference type="InterPro" id="IPR013761">
    <property type="entry name" value="SAM/pointed_sf"/>
</dbReference>
<feature type="repeat" description="ANK" evidence="1">
    <location>
        <begin position="180"/>
        <end position="212"/>
    </location>
</feature>
<dbReference type="AlphaFoldDB" id="A0A1I8Q181"/>
<dbReference type="InterPro" id="IPR002110">
    <property type="entry name" value="Ankyrin_rpt"/>
</dbReference>
<organism evidence="3 4">
    <name type="scientific">Stomoxys calcitrans</name>
    <name type="common">Stable fly</name>
    <name type="synonym">Conops calcitrans</name>
    <dbReference type="NCBI Taxonomy" id="35570"/>
    <lineage>
        <taxon>Eukaryota</taxon>
        <taxon>Metazoa</taxon>
        <taxon>Ecdysozoa</taxon>
        <taxon>Arthropoda</taxon>
        <taxon>Hexapoda</taxon>
        <taxon>Insecta</taxon>
        <taxon>Pterygota</taxon>
        <taxon>Neoptera</taxon>
        <taxon>Endopterygota</taxon>
        <taxon>Diptera</taxon>
        <taxon>Brachycera</taxon>
        <taxon>Muscomorpha</taxon>
        <taxon>Muscoidea</taxon>
        <taxon>Muscidae</taxon>
        <taxon>Stomoxys</taxon>
    </lineage>
</organism>
<sequence>MSRRGNVVYRPPESDSEDDYYDGFAFGDDIIKKKPSVNWYKRNDDELYEAVMKGDLEKIKQQVELNNVDVNEPVRCGFTILLHACKEGNFDIVEYLIEEKQADVNQQVDSITPLMNCCDSQCNNPDVIEKIAKILLLHGAVVNVADKYGTTPFMLACKNGHTKVVKLLLKEVSFDAVDNQGCTPIFHAIENNRADIVKILIDAGVNYTIANKKGYTPIQVAQFHGFYDLLEIFPKQKEAFIVPSQYLGYNTLRDYIPRIFLKSECPEYFQEINTILLSISMENFLEYFAKERVPLSQFLCMQDQRLKELGIQFPIYRMKIMKGLLDFHLHHWSKKSIARVNRSSHEHFYEILMITANHLQHLVIINSTLKFVKNHLEKNLLGPVTNENMKALQKTLKSYRGTIKELKKTTKYLASFSPPKNPLYIDYDEYLAERKRSKLKYYFKYTTIAIGISVFICLKCRQFF</sequence>
<dbReference type="GO" id="GO:0071546">
    <property type="term" value="C:pi-body"/>
    <property type="evidence" value="ECO:0007669"/>
    <property type="project" value="TreeGrafter"/>
</dbReference>
<evidence type="ECO:0000256" key="1">
    <source>
        <dbReference type="PROSITE-ProRule" id="PRU00023"/>
    </source>
</evidence>
<evidence type="ECO:0000256" key="2">
    <source>
        <dbReference type="SAM" id="Phobius"/>
    </source>
</evidence>
<dbReference type="PROSITE" id="PS50088">
    <property type="entry name" value="ANK_REPEAT"/>
    <property type="match status" value="2"/>
</dbReference>
<dbReference type="PANTHER" id="PTHR24157:SF3">
    <property type="entry name" value="ANKYRIN REPEAT, SAM AND BASIC LEUCINE ZIPPER DOMAIN-CONTAINING PROTEIN 1"/>
    <property type="match status" value="1"/>
</dbReference>
<name>A0A1I8Q181_STOCA</name>
<keyword evidence="2" id="KW-0472">Membrane</keyword>
<dbReference type="VEuPathDB" id="VectorBase:SCAU012931"/>
<dbReference type="InterPro" id="IPR036770">
    <property type="entry name" value="Ankyrin_rpt-contain_sf"/>
</dbReference>
<dbReference type="EnsemblMetazoa" id="SCAU012931-RA">
    <property type="protein sequence ID" value="SCAU012931-PA"/>
    <property type="gene ID" value="SCAU012931"/>
</dbReference>
<dbReference type="CDD" id="cd09487">
    <property type="entry name" value="SAM_superfamily"/>
    <property type="match status" value="1"/>
</dbReference>
<gene>
    <name evidence="3" type="primary">106090134</name>
</gene>
<dbReference type="SMART" id="SM00248">
    <property type="entry name" value="ANK"/>
    <property type="match status" value="5"/>
</dbReference>
<evidence type="ECO:0000313" key="4">
    <source>
        <dbReference type="Proteomes" id="UP000095300"/>
    </source>
</evidence>
<protein>
    <submittedName>
        <fullName evidence="3">Uncharacterized protein</fullName>
    </submittedName>
</protein>
<accession>A0A1I8Q181</accession>
<dbReference type="Proteomes" id="UP000095300">
    <property type="component" value="Unassembled WGS sequence"/>
</dbReference>
<dbReference type="OrthoDB" id="439236at2759"/>
<evidence type="ECO:0000313" key="3">
    <source>
        <dbReference type="EnsemblMetazoa" id="SCAU012931-PA"/>
    </source>
</evidence>
<proteinExistence type="predicted"/>
<keyword evidence="2" id="KW-0812">Transmembrane</keyword>
<feature type="transmembrane region" description="Helical" evidence="2">
    <location>
        <begin position="441"/>
        <end position="458"/>
    </location>
</feature>
<keyword evidence="1" id="KW-0040">ANK repeat</keyword>
<feature type="repeat" description="ANK" evidence="1">
    <location>
        <begin position="148"/>
        <end position="170"/>
    </location>
</feature>
<keyword evidence="4" id="KW-1185">Reference proteome</keyword>
<dbReference type="Gene3D" id="1.10.150.50">
    <property type="entry name" value="Transcription Factor, Ets-1"/>
    <property type="match status" value="1"/>
</dbReference>
<reference evidence="3" key="1">
    <citation type="submission" date="2020-05" db="UniProtKB">
        <authorList>
            <consortium name="EnsemblMetazoa"/>
        </authorList>
    </citation>
    <scope>IDENTIFICATION</scope>
    <source>
        <strain evidence="3">USDA</strain>
    </source>
</reference>
<dbReference type="STRING" id="35570.A0A1I8Q181"/>
<keyword evidence="2" id="KW-1133">Transmembrane helix</keyword>
<dbReference type="SUPFAM" id="SSF48403">
    <property type="entry name" value="Ankyrin repeat"/>
    <property type="match status" value="1"/>
</dbReference>
<dbReference type="Pfam" id="PF12796">
    <property type="entry name" value="Ank_2"/>
    <property type="match status" value="2"/>
</dbReference>
<dbReference type="PROSITE" id="PS50297">
    <property type="entry name" value="ANK_REP_REGION"/>
    <property type="match status" value="2"/>
</dbReference>